<protein>
    <submittedName>
        <fullName evidence="1">Uncharacterized protein</fullName>
    </submittedName>
</protein>
<gene>
    <name evidence="1" type="ORF">Bccel_2650</name>
</gene>
<keyword evidence="2" id="KW-1185">Reference proteome</keyword>
<reference evidence="2" key="1">
    <citation type="submission" date="2015-07" db="EMBL/GenBank/DDBJ databases">
        <title>Near-Complete Genome Sequence of the Cellulolytic Bacterium Bacteroides (Pseudobacteroides) cellulosolvens ATCC 35603.</title>
        <authorList>
            <person name="Dassa B."/>
            <person name="Utturkar S.M."/>
            <person name="Klingeman D.M."/>
            <person name="Hurt R.A."/>
            <person name="Keller M."/>
            <person name="Xu J."/>
            <person name="Reddy Y.H.K."/>
            <person name="Borovok I."/>
            <person name="Grinberg I.R."/>
            <person name="Lamed R."/>
            <person name="Zhivin O."/>
            <person name="Bayer E.A."/>
            <person name="Brown S.D."/>
        </authorList>
    </citation>
    <scope>NUCLEOTIDE SEQUENCE [LARGE SCALE GENOMIC DNA]</scope>
    <source>
        <strain evidence="2">DSM 2933</strain>
    </source>
</reference>
<dbReference type="Proteomes" id="UP000036923">
    <property type="component" value="Unassembled WGS sequence"/>
</dbReference>
<accession>A0A0L6JNN7</accession>
<dbReference type="SUPFAM" id="SSF55331">
    <property type="entry name" value="Tautomerase/MIF"/>
    <property type="match status" value="1"/>
</dbReference>
<comment type="caution">
    <text evidence="1">The sequence shown here is derived from an EMBL/GenBank/DDBJ whole genome shotgun (WGS) entry which is preliminary data.</text>
</comment>
<dbReference type="EMBL" id="LGTC01000001">
    <property type="protein sequence ID" value="KNY27379.1"/>
    <property type="molecule type" value="Genomic_DNA"/>
</dbReference>
<dbReference type="STRING" id="398512.Bccel_2650"/>
<dbReference type="RefSeq" id="WP_152966001.1">
    <property type="nucleotide sequence ID" value="NZ_JQKC01000019.1"/>
</dbReference>
<dbReference type="AlphaFoldDB" id="A0A0L6JNN7"/>
<proteinExistence type="predicted"/>
<organism evidence="1 2">
    <name type="scientific">Pseudobacteroides cellulosolvens ATCC 35603 = DSM 2933</name>
    <dbReference type="NCBI Taxonomy" id="398512"/>
    <lineage>
        <taxon>Bacteria</taxon>
        <taxon>Bacillati</taxon>
        <taxon>Bacillota</taxon>
        <taxon>Clostridia</taxon>
        <taxon>Eubacteriales</taxon>
        <taxon>Oscillospiraceae</taxon>
        <taxon>Pseudobacteroides</taxon>
    </lineage>
</organism>
<evidence type="ECO:0000313" key="2">
    <source>
        <dbReference type="Proteomes" id="UP000036923"/>
    </source>
</evidence>
<name>A0A0L6JNN7_9FIRM</name>
<evidence type="ECO:0000313" key="1">
    <source>
        <dbReference type="EMBL" id="KNY27379.1"/>
    </source>
</evidence>
<sequence>MNKPLEDIMVQYSYCDIIMFNSYDHAAFIDFKFISGLNLVISKELCIGMADILSKAAAIVPSRIYINFFEVSGVHAWRFINGTPVCSVKKL</sequence>
<dbReference type="Gene3D" id="3.30.429.10">
    <property type="entry name" value="Macrophage Migration Inhibitory Factor"/>
    <property type="match status" value="1"/>
</dbReference>
<dbReference type="InterPro" id="IPR014347">
    <property type="entry name" value="Tautomerase/MIF_sf"/>
</dbReference>